<dbReference type="SUPFAM" id="SSF52540">
    <property type="entry name" value="P-loop containing nucleoside triphosphate hydrolases"/>
    <property type="match status" value="1"/>
</dbReference>
<dbReference type="InterPro" id="IPR003593">
    <property type="entry name" value="AAA+_ATPase"/>
</dbReference>
<reference evidence="11 14" key="2">
    <citation type="submission" date="2024-07" db="EMBL/GenBank/DDBJ databases">
        <title>Active virus-host system and metabolic interactions in a Lokiarchaeon culture.</title>
        <authorList>
            <person name="Ponce Toledo R.I."/>
            <person name="Rodrigues Oliveira T."/>
            <person name="Schleper C."/>
        </authorList>
    </citation>
    <scope>NUCLEOTIDE SEQUENCE [LARGE SCALE GENOMIC DNA]</scope>
    <source>
        <strain evidence="11 14">B35</strain>
    </source>
</reference>
<dbReference type="GO" id="GO:0003688">
    <property type="term" value="F:DNA replication origin binding"/>
    <property type="evidence" value="ECO:0007669"/>
    <property type="project" value="InterPro"/>
</dbReference>
<dbReference type="GO" id="GO:0008289">
    <property type="term" value="F:lipid binding"/>
    <property type="evidence" value="ECO:0007669"/>
    <property type="project" value="UniProtKB-KW"/>
</dbReference>
<dbReference type="RefSeq" id="WP_020001118.1">
    <property type="nucleotide sequence ID" value="NZ_CP192219.1"/>
</dbReference>
<organism evidence="12 13">
    <name type="scientific">Halodesulfovibrio aestuarii</name>
    <dbReference type="NCBI Taxonomy" id="126333"/>
    <lineage>
        <taxon>Bacteria</taxon>
        <taxon>Pseudomonadati</taxon>
        <taxon>Thermodesulfobacteriota</taxon>
        <taxon>Desulfovibrionia</taxon>
        <taxon>Desulfovibrionales</taxon>
        <taxon>Desulfovibrionaceae</taxon>
        <taxon>Halodesulfovibrio</taxon>
    </lineage>
</organism>
<evidence type="ECO:0000313" key="12">
    <source>
        <dbReference type="EMBL" id="SHJ70377.1"/>
    </source>
</evidence>
<keyword evidence="4 7" id="KW-0067">ATP-binding</keyword>
<dbReference type="Gene3D" id="3.40.50.300">
    <property type="entry name" value="P-loop containing nucleotide triphosphate hydrolases"/>
    <property type="match status" value="1"/>
</dbReference>
<keyword evidence="5" id="KW-0446">Lipid-binding</keyword>
<feature type="domain" description="Chromosomal replication initiator DnaA C-terminal" evidence="10">
    <location>
        <begin position="349"/>
        <end position="418"/>
    </location>
</feature>
<dbReference type="SUPFAM" id="SSF48295">
    <property type="entry name" value="TrpR-like"/>
    <property type="match status" value="1"/>
</dbReference>
<feature type="domain" description="AAA+ ATPase" evidence="9">
    <location>
        <begin position="140"/>
        <end position="267"/>
    </location>
</feature>
<dbReference type="Proteomes" id="UP001568358">
    <property type="component" value="Unassembled WGS sequence"/>
</dbReference>
<keyword evidence="3 7" id="KW-0547">Nucleotide-binding</keyword>
<dbReference type="EMBL" id="FQZR01000010">
    <property type="protein sequence ID" value="SHJ70377.1"/>
    <property type="molecule type" value="Genomic_DNA"/>
</dbReference>
<dbReference type="PRINTS" id="PR00051">
    <property type="entry name" value="DNAA"/>
</dbReference>
<keyword evidence="14" id="KW-1185">Reference proteome</keyword>
<comment type="similarity">
    <text evidence="8">Belongs to the DnaA family.</text>
</comment>
<protein>
    <recommendedName>
        <fullName evidence="7">Chromosomal replication initiator protein DnaA</fullName>
    </recommendedName>
</protein>
<keyword evidence="2 7" id="KW-0235">DNA replication</keyword>
<dbReference type="Gene3D" id="1.10.1750.10">
    <property type="match status" value="1"/>
</dbReference>
<dbReference type="Pfam" id="PF00308">
    <property type="entry name" value="Bac_DnaA"/>
    <property type="match status" value="1"/>
</dbReference>
<dbReference type="Proteomes" id="UP000184001">
    <property type="component" value="Unassembled WGS sequence"/>
</dbReference>
<dbReference type="AlphaFoldDB" id="A0A8G2CC30"/>
<dbReference type="InterPro" id="IPR020591">
    <property type="entry name" value="Chromosome_initiator_DnaA-like"/>
</dbReference>
<evidence type="ECO:0000256" key="1">
    <source>
        <dbReference type="ARBA" id="ARBA00022490"/>
    </source>
</evidence>
<dbReference type="Pfam" id="PF08299">
    <property type="entry name" value="Bac_DnaA_C"/>
    <property type="match status" value="1"/>
</dbReference>
<gene>
    <name evidence="11" type="ORF">AB2Z07_04085</name>
    <name evidence="12" type="ORF">SAMN05660830_03041</name>
</gene>
<dbReference type="Gene3D" id="3.30.300.180">
    <property type="match status" value="1"/>
</dbReference>
<dbReference type="InterPro" id="IPR013317">
    <property type="entry name" value="DnaA_dom"/>
</dbReference>
<dbReference type="PROSITE" id="PS01008">
    <property type="entry name" value="DNAA"/>
    <property type="match status" value="1"/>
</dbReference>
<keyword evidence="6 7" id="KW-0238">DNA-binding</keyword>
<comment type="function">
    <text evidence="7">Plays an essential role in the initiation and regulation of chromosomal replication. ATP-DnaA binds to the origin of replication (oriC) to initiate formation of the DNA replication initiation complex once per cell cycle. Binds the DnaA box (a 9 base pair repeat at the origin) and separates the double-stranded (ds)DNA. Forms a right-handed helical filament on oriC DNA; dsDNA binds to the exterior of the filament while single-stranded (ss)DNA is stabiized in the filament's interior. The ATP-DnaA-oriC complex binds and stabilizes one strand of the AT-rich DNA unwinding element (DUE), permitting loading of DNA polymerase. After initiation quickly degrades to an ADP-DnaA complex that is not apt for DNA replication. Binds acidic phospholipids.</text>
</comment>
<dbReference type="GO" id="GO:0006275">
    <property type="term" value="P:regulation of DNA replication"/>
    <property type="evidence" value="ECO:0007669"/>
    <property type="project" value="InterPro"/>
</dbReference>
<dbReference type="CDD" id="cd00009">
    <property type="entry name" value="AAA"/>
    <property type="match status" value="1"/>
</dbReference>
<proteinExistence type="inferred from homology"/>
<evidence type="ECO:0000256" key="5">
    <source>
        <dbReference type="ARBA" id="ARBA00023121"/>
    </source>
</evidence>
<comment type="caution">
    <text evidence="12">The sequence shown here is derived from an EMBL/GenBank/DDBJ whole genome shotgun (WGS) entry which is preliminary data.</text>
</comment>
<dbReference type="GO" id="GO:0005886">
    <property type="term" value="C:plasma membrane"/>
    <property type="evidence" value="ECO:0007669"/>
    <property type="project" value="TreeGrafter"/>
</dbReference>
<dbReference type="CDD" id="cd06571">
    <property type="entry name" value="Bac_DnaA_C"/>
    <property type="match status" value="1"/>
</dbReference>
<name>A0A8G2CC30_9BACT</name>
<reference evidence="12 13" key="1">
    <citation type="submission" date="2016-11" db="EMBL/GenBank/DDBJ databases">
        <authorList>
            <person name="Varghese N."/>
            <person name="Submissions S."/>
        </authorList>
    </citation>
    <scope>NUCLEOTIDE SEQUENCE [LARGE SCALE GENOMIC DNA]</scope>
    <source>
        <strain evidence="12 13">DSM 17919</strain>
    </source>
</reference>
<evidence type="ECO:0000256" key="6">
    <source>
        <dbReference type="ARBA" id="ARBA00023125"/>
    </source>
</evidence>
<dbReference type="InterPro" id="IPR018312">
    <property type="entry name" value="Chromosome_initiator_DnaA_CS"/>
</dbReference>
<dbReference type="EMBL" id="JBFSOO010000002">
    <property type="protein sequence ID" value="MEZ6852714.1"/>
    <property type="molecule type" value="Genomic_DNA"/>
</dbReference>
<evidence type="ECO:0000259" key="10">
    <source>
        <dbReference type="SMART" id="SM00760"/>
    </source>
</evidence>
<evidence type="ECO:0000256" key="4">
    <source>
        <dbReference type="ARBA" id="ARBA00022840"/>
    </source>
</evidence>
<accession>A0A8G2CC30</accession>
<keyword evidence="1" id="KW-0963">Cytoplasm</keyword>
<evidence type="ECO:0000256" key="2">
    <source>
        <dbReference type="ARBA" id="ARBA00022705"/>
    </source>
</evidence>
<evidence type="ECO:0000313" key="13">
    <source>
        <dbReference type="Proteomes" id="UP000184001"/>
    </source>
</evidence>
<dbReference type="InterPro" id="IPR038454">
    <property type="entry name" value="DnaA_N_sf"/>
</dbReference>
<dbReference type="SMART" id="SM00382">
    <property type="entry name" value="AAA"/>
    <property type="match status" value="1"/>
</dbReference>
<dbReference type="PANTHER" id="PTHR30050">
    <property type="entry name" value="CHROMOSOMAL REPLICATION INITIATOR PROTEIN DNAA"/>
    <property type="match status" value="1"/>
</dbReference>
<evidence type="ECO:0000313" key="14">
    <source>
        <dbReference type="Proteomes" id="UP001568358"/>
    </source>
</evidence>
<evidence type="ECO:0000256" key="7">
    <source>
        <dbReference type="RuleBase" id="RU000577"/>
    </source>
</evidence>
<dbReference type="GO" id="GO:0006270">
    <property type="term" value="P:DNA replication initiation"/>
    <property type="evidence" value="ECO:0007669"/>
    <property type="project" value="InterPro"/>
</dbReference>
<evidence type="ECO:0000256" key="8">
    <source>
        <dbReference type="RuleBase" id="RU004227"/>
    </source>
</evidence>
<dbReference type="GO" id="GO:0005524">
    <property type="term" value="F:ATP binding"/>
    <property type="evidence" value="ECO:0007669"/>
    <property type="project" value="UniProtKB-KW"/>
</dbReference>
<dbReference type="InterPro" id="IPR027417">
    <property type="entry name" value="P-loop_NTPase"/>
</dbReference>
<evidence type="ECO:0000259" key="9">
    <source>
        <dbReference type="SMART" id="SM00382"/>
    </source>
</evidence>
<evidence type="ECO:0000313" key="11">
    <source>
        <dbReference type="EMBL" id="MEZ6852714.1"/>
    </source>
</evidence>
<dbReference type="InterPro" id="IPR010921">
    <property type="entry name" value="Trp_repressor/repl_initiator"/>
</dbReference>
<dbReference type="PANTHER" id="PTHR30050:SF2">
    <property type="entry name" value="CHROMOSOMAL REPLICATION INITIATOR PROTEIN DNAA"/>
    <property type="match status" value="1"/>
</dbReference>
<sequence>MLKNGLRNFLEQQYSEKDLRNWFDPLTIRYGHAEKSVSVAFPHAFFGSWFTTHGKTALEQAVRDYISPEVVVLYETPLASAATKQVSAASNTAVQETPASVVSRTVPNTQFTFDTFLHNAKNIFPVASAKEVAKTDIPPKYNPLVIAGPSGSGKTHLLRAIAHSIIELRGEESIFLGNIEDLASLYQDGSPGARFEMRKKIVQKNFFLLDDLQRLEDFPILQEELIALFDAFHDNNKQMVFCCTDGLTAHNFLLPTLRSRLEWGLLAQLKPQDMDIRIKYVTNYLKNNQIKLTNDQIILLCQRFGDFRLLQGVLLKLSAFKELMHTEVSEYEFNQIIEHTDNTKTNPLTPDIIIGIVAKHYMLQTKDLLSEKRHQKIVLARQIAMYLTRTLLGSSYPALGRMFGGKDHSTVIYAVNKIKKFIVKNKDTKLLINELKEKCLTATK</sequence>
<dbReference type="InterPro" id="IPR013159">
    <property type="entry name" value="DnaA_C"/>
</dbReference>
<dbReference type="SMART" id="SM00760">
    <property type="entry name" value="Bac_DnaA_C"/>
    <property type="match status" value="1"/>
</dbReference>
<evidence type="ECO:0000256" key="3">
    <source>
        <dbReference type="ARBA" id="ARBA00022741"/>
    </source>
</evidence>